<feature type="binding site" evidence="9">
    <location>
        <position position="96"/>
    </location>
    <ligand>
        <name>substrate</name>
    </ligand>
</feature>
<feature type="binding site" evidence="9">
    <location>
        <position position="382"/>
    </location>
    <ligand>
        <name>Mg(2+)</name>
        <dbReference type="ChEBI" id="CHEBI:18420"/>
    </ligand>
</feature>
<comment type="cofactor">
    <cofactor evidence="9">
        <name>Mg(2+)</name>
        <dbReference type="ChEBI" id="CHEBI:18420"/>
    </cofactor>
    <cofactor evidence="9">
        <name>Mn(2+)</name>
        <dbReference type="ChEBI" id="CHEBI:29035"/>
    </cofactor>
    <text evidence="9">Mg(2+). Can also accept Mn(2+).</text>
</comment>
<dbReference type="InterPro" id="IPR000890">
    <property type="entry name" value="Aliphatic_acid_kin_short-chain"/>
</dbReference>
<keyword evidence="3 9" id="KW-0808">Transferase</keyword>
<feature type="binding site" evidence="9">
    <location>
        <position position="15"/>
    </location>
    <ligand>
        <name>ATP</name>
        <dbReference type="ChEBI" id="CHEBI:30616"/>
    </ligand>
</feature>
<feature type="active site" description="Proton donor/acceptor" evidence="9">
    <location>
        <position position="153"/>
    </location>
</feature>
<dbReference type="GO" id="GO:0006085">
    <property type="term" value="P:acetyl-CoA biosynthetic process"/>
    <property type="evidence" value="ECO:0007669"/>
    <property type="project" value="UniProtKB-UniRule"/>
</dbReference>
<dbReference type="InterPro" id="IPR004372">
    <property type="entry name" value="Ac/propionate_kinase"/>
</dbReference>
<dbReference type="EMBL" id="FOBC01000004">
    <property type="protein sequence ID" value="SEK79155.1"/>
    <property type="molecule type" value="Genomic_DNA"/>
</dbReference>
<protein>
    <recommendedName>
        <fullName evidence="9">Acetate kinase</fullName>
        <ecNumber evidence="9">2.7.2.1</ecNumber>
    </recommendedName>
    <alternativeName>
        <fullName evidence="9">Acetokinase</fullName>
    </alternativeName>
</protein>
<dbReference type="GO" id="GO:0000287">
    <property type="term" value="F:magnesium ion binding"/>
    <property type="evidence" value="ECO:0007669"/>
    <property type="project" value="UniProtKB-UniRule"/>
</dbReference>
<dbReference type="PROSITE" id="PS01076">
    <property type="entry name" value="ACETATE_KINASE_2"/>
    <property type="match status" value="1"/>
</dbReference>
<dbReference type="InterPro" id="IPR043129">
    <property type="entry name" value="ATPase_NBD"/>
</dbReference>
<dbReference type="OrthoDB" id="9802453at2"/>
<dbReference type="SUPFAM" id="SSF53067">
    <property type="entry name" value="Actin-like ATPase domain"/>
    <property type="match status" value="2"/>
</dbReference>
<dbReference type="EC" id="2.7.2.1" evidence="9"/>
<accession>A0A1H7JZU4</accession>
<evidence type="ECO:0000256" key="6">
    <source>
        <dbReference type="ARBA" id="ARBA00022777"/>
    </source>
</evidence>
<feature type="site" description="Transition state stabilizer" evidence="9">
    <location>
        <position position="244"/>
    </location>
</feature>
<comment type="function">
    <text evidence="9">Catalyzes the formation of acetyl phosphate from acetate and ATP. Can also catalyze the reverse reaction.</text>
</comment>
<feature type="binding site" evidence="9">
    <location>
        <position position="8"/>
    </location>
    <ligand>
        <name>Mg(2+)</name>
        <dbReference type="ChEBI" id="CHEBI:18420"/>
    </ligand>
</feature>
<comment type="subunit">
    <text evidence="9">Homodimer.</text>
</comment>
<evidence type="ECO:0000256" key="2">
    <source>
        <dbReference type="ARBA" id="ARBA00022490"/>
    </source>
</evidence>
<keyword evidence="4 9" id="KW-0479">Metal-binding</keyword>
<sequence>MRNILTLNSGSSSLKFALYPLTGAESLDTLTPRYRGMFSGLNGGTPRLKLQNSEGRPVAMEKDELPTRLELPDAMGRLLSWLDELPDLSLAAVGHRVVHGGRDYHQPVALTPEITAELGELESLAPLHQPFCLAPVTPLAERHPDLPQVACFDTAFHANQPEVARQFALPRELTQRGLIRYGFHGLSYDYINRVLPQQLGDARRERVIVAHLGNGASLCAIRNGTSVASTMGFTAIEGMPMGTRCGSLDPGLVLHLIQQEGMSAEALTEMLYKRSGLLGVSGISGDMRELLESAAPEAREAVELYAYRAICEIGSLTAALGGLDQLVFTAGIGEHAAPVREAICRGCEWLGLELDVDANDRDAERISAADSRVGAWVIPTDEERMIAWYTAQMVGLA</sequence>
<dbReference type="InterPro" id="IPR023865">
    <property type="entry name" value="Aliphatic_acid_kinase_CS"/>
</dbReference>
<evidence type="ECO:0000313" key="11">
    <source>
        <dbReference type="EMBL" id="SEK79155.1"/>
    </source>
</evidence>
<dbReference type="PIRSF" id="PIRSF000722">
    <property type="entry name" value="Acetate_prop_kin"/>
    <property type="match status" value="1"/>
</dbReference>
<evidence type="ECO:0000256" key="3">
    <source>
        <dbReference type="ARBA" id="ARBA00022679"/>
    </source>
</evidence>
<keyword evidence="8 9" id="KW-0460">Magnesium</keyword>
<feature type="binding site" evidence="9">
    <location>
        <begin position="331"/>
        <end position="335"/>
    </location>
    <ligand>
        <name>ATP</name>
        <dbReference type="ChEBI" id="CHEBI:30616"/>
    </ligand>
</feature>
<dbReference type="GO" id="GO:0006083">
    <property type="term" value="P:acetate metabolic process"/>
    <property type="evidence" value="ECO:0007669"/>
    <property type="project" value="TreeGrafter"/>
</dbReference>
<dbReference type="GO" id="GO:0008776">
    <property type="term" value="F:acetate kinase activity"/>
    <property type="evidence" value="ECO:0007669"/>
    <property type="project" value="UniProtKB-UniRule"/>
</dbReference>
<comment type="subcellular location">
    <subcellularLocation>
        <location evidence="9">Cytoplasm</location>
    </subcellularLocation>
</comment>
<keyword evidence="5 9" id="KW-0547">Nucleotide-binding</keyword>
<dbReference type="PROSITE" id="PS01075">
    <property type="entry name" value="ACETATE_KINASE_1"/>
    <property type="match status" value="1"/>
</dbReference>
<comment type="catalytic activity">
    <reaction evidence="9">
        <text>acetate + ATP = acetyl phosphate + ADP</text>
        <dbReference type="Rhea" id="RHEA:11352"/>
        <dbReference type="ChEBI" id="CHEBI:22191"/>
        <dbReference type="ChEBI" id="CHEBI:30089"/>
        <dbReference type="ChEBI" id="CHEBI:30616"/>
        <dbReference type="ChEBI" id="CHEBI:456216"/>
        <dbReference type="EC" id="2.7.2.1"/>
    </reaction>
</comment>
<reference evidence="12" key="1">
    <citation type="submission" date="2016-10" db="EMBL/GenBank/DDBJ databases">
        <authorList>
            <person name="Varghese N."/>
            <person name="Submissions S."/>
        </authorList>
    </citation>
    <scope>NUCLEOTIDE SEQUENCE [LARGE SCALE GENOMIC DNA]</scope>
    <source>
        <strain evidence="12">CGMCC 1.9150</strain>
    </source>
</reference>
<dbReference type="PANTHER" id="PTHR21060:SF21">
    <property type="entry name" value="ACETATE KINASE"/>
    <property type="match status" value="1"/>
</dbReference>
<evidence type="ECO:0000256" key="1">
    <source>
        <dbReference type="ARBA" id="ARBA00008748"/>
    </source>
</evidence>
<keyword evidence="12" id="KW-1185">Reference proteome</keyword>
<dbReference type="UniPathway" id="UPA00340">
    <property type="reaction ID" value="UER00458"/>
</dbReference>
<dbReference type="AlphaFoldDB" id="A0A1H7JZU4"/>
<dbReference type="GO" id="GO:0005524">
    <property type="term" value="F:ATP binding"/>
    <property type="evidence" value="ECO:0007669"/>
    <property type="project" value="UniProtKB-KW"/>
</dbReference>
<dbReference type="Proteomes" id="UP000198807">
    <property type="component" value="Unassembled WGS sequence"/>
</dbReference>
<evidence type="ECO:0000256" key="8">
    <source>
        <dbReference type="ARBA" id="ARBA00022842"/>
    </source>
</evidence>
<keyword evidence="2 9" id="KW-0963">Cytoplasm</keyword>
<name>A0A1H7JZU4_9GAMM</name>
<evidence type="ECO:0000256" key="4">
    <source>
        <dbReference type="ARBA" id="ARBA00022723"/>
    </source>
</evidence>
<feature type="binding site" evidence="9">
    <location>
        <begin position="211"/>
        <end position="215"/>
    </location>
    <ligand>
        <name>ATP</name>
        <dbReference type="ChEBI" id="CHEBI:30616"/>
    </ligand>
</feature>
<dbReference type="STRING" id="650850.SAMN04488129_104165"/>
<dbReference type="PANTHER" id="PTHR21060">
    <property type="entry name" value="ACETATE KINASE"/>
    <property type="match status" value="1"/>
</dbReference>
<keyword evidence="6 9" id="KW-0418">Kinase</keyword>
<proteinExistence type="inferred from homology"/>
<comment type="similarity">
    <text evidence="1 9 10">Belongs to the acetokinase family.</text>
</comment>
<dbReference type="HAMAP" id="MF_00020">
    <property type="entry name" value="Acetate_kinase"/>
    <property type="match status" value="1"/>
</dbReference>
<evidence type="ECO:0000256" key="7">
    <source>
        <dbReference type="ARBA" id="ARBA00022840"/>
    </source>
</evidence>
<keyword evidence="7 9" id="KW-0067">ATP-binding</keyword>
<dbReference type="GO" id="GO:0005829">
    <property type="term" value="C:cytosol"/>
    <property type="evidence" value="ECO:0007669"/>
    <property type="project" value="TreeGrafter"/>
</dbReference>
<organism evidence="11 12">
    <name type="scientific">Halomonas daqiaonensis</name>
    <dbReference type="NCBI Taxonomy" id="650850"/>
    <lineage>
        <taxon>Bacteria</taxon>
        <taxon>Pseudomonadati</taxon>
        <taxon>Pseudomonadota</taxon>
        <taxon>Gammaproteobacteria</taxon>
        <taxon>Oceanospirillales</taxon>
        <taxon>Halomonadaceae</taxon>
        <taxon>Halomonas</taxon>
    </lineage>
</organism>
<evidence type="ECO:0000256" key="10">
    <source>
        <dbReference type="RuleBase" id="RU003835"/>
    </source>
</evidence>
<evidence type="ECO:0000313" key="12">
    <source>
        <dbReference type="Proteomes" id="UP000198807"/>
    </source>
</evidence>
<comment type="pathway">
    <text evidence="9">Metabolic intermediate biosynthesis; acetyl-CoA biosynthesis; acetyl-CoA from acetate: step 1/2.</text>
</comment>
<dbReference type="NCBIfam" id="TIGR00016">
    <property type="entry name" value="ackA"/>
    <property type="match status" value="1"/>
</dbReference>
<dbReference type="Pfam" id="PF00871">
    <property type="entry name" value="Acetate_kinase"/>
    <property type="match status" value="1"/>
</dbReference>
<feature type="binding site" evidence="9">
    <location>
        <begin position="286"/>
        <end position="288"/>
    </location>
    <ligand>
        <name>ATP</name>
        <dbReference type="ChEBI" id="CHEBI:30616"/>
    </ligand>
</feature>
<evidence type="ECO:0000256" key="5">
    <source>
        <dbReference type="ARBA" id="ARBA00022741"/>
    </source>
</evidence>
<evidence type="ECO:0000256" key="9">
    <source>
        <dbReference type="HAMAP-Rule" id="MF_00020"/>
    </source>
</evidence>
<dbReference type="PRINTS" id="PR00471">
    <property type="entry name" value="ACETATEKNASE"/>
</dbReference>
<feature type="site" description="Transition state stabilizer" evidence="9">
    <location>
        <position position="184"/>
    </location>
</feature>
<dbReference type="Gene3D" id="3.30.420.40">
    <property type="match status" value="2"/>
</dbReference>
<gene>
    <name evidence="9" type="primary">ackA</name>
    <name evidence="11" type="ORF">SAMN04488129_104165</name>
</gene>